<dbReference type="PRINTS" id="PR00099">
    <property type="entry name" value="CPSGATASE"/>
</dbReference>
<evidence type="ECO:0000256" key="1">
    <source>
        <dbReference type="ARBA" id="ARBA00002332"/>
    </source>
</evidence>
<dbReference type="Gene3D" id="3.40.50.620">
    <property type="entry name" value="HUPs"/>
    <property type="match status" value="1"/>
</dbReference>
<organism evidence="12 13">
    <name type="scientific">Petrotoga olearia DSM 13574</name>
    <dbReference type="NCBI Taxonomy" id="1122955"/>
    <lineage>
        <taxon>Bacteria</taxon>
        <taxon>Thermotogati</taxon>
        <taxon>Thermotogota</taxon>
        <taxon>Thermotogae</taxon>
        <taxon>Petrotogales</taxon>
        <taxon>Petrotogaceae</taxon>
        <taxon>Petrotoga</taxon>
    </lineage>
</organism>
<dbReference type="SUPFAM" id="SSF52402">
    <property type="entry name" value="Adenine nucleotide alpha hydrolases-like"/>
    <property type="match status" value="1"/>
</dbReference>
<evidence type="ECO:0000256" key="10">
    <source>
        <dbReference type="PROSITE-ProRule" id="PRU00886"/>
    </source>
</evidence>
<evidence type="ECO:0000313" key="12">
    <source>
        <dbReference type="EMBL" id="PNR94943.1"/>
    </source>
</evidence>
<dbReference type="InterPro" id="IPR025777">
    <property type="entry name" value="GMPS_ATP_PPase_dom"/>
</dbReference>
<dbReference type="NCBIfam" id="TIGR00884">
    <property type="entry name" value="guaA_Cterm"/>
    <property type="match status" value="1"/>
</dbReference>
<dbReference type="Pfam" id="PF02540">
    <property type="entry name" value="NAD_synthase"/>
    <property type="match status" value="1"/>
</dbReference>
<evidence type="ECO:0000313" key="13">
    <source>
        <dbReference type="Proteomes" id="UP000236434"/>
    </source>
</evidence>
<accession>A0A2K1NWM7</accession>
<feature type="active site" description="Nucleophile" evidence="9">
    <location>
        <position position="77"/>
    </location>
</feature>
<dbReference type="CDD" id="cd01997">
    <property type="entry name" value="GMP_synthase_C"/>
    <property type="match status" value="1"/>
</dbReference>
<comment type="catalytic activity">
    <reaction evidence="9">
        <text>XMP + L-glutamine + ATP + H2O = GMP + L-glutamate + AMP + diphosphate + 2 H(+)</text>
        <dbReference type="Rhea" id="RHEA:11680"/>
        <dbReference type="ChEBI" id="CHEBI:15377"/>
        <dbReference type="ChEBI" id="CHEBI:15378"/>
        <dbReference type="ChEBI" id="CHEBI:29985"/>
        <dbReference type="ChEBI" id="CHEBI:30616"/>
        <dbReference type="ChEBI" id="CHEBI:33019"/>
        <dbReference type="ChEBI" id="CHEBI:57464"/>
        <dbReference type="ChEBI" id="CHEBI:58115"/>
        <dbReference type="ChEBI" id="CHEBI:58359"/>
        <dbReference type="ChEBI" id="CHEBI:456215"/>
        <dbReference type="EC" id="6.3.5.2"/>
    </reaction>
</comment>
<evidence type="ECO:0000256" key="8">
    <source>
        <dbReference type="ARBA" id="ARBA00022962"/>
    </source>
</evidence>
<dbReference type="PRINTS" id="PR00097">
    <property type="entry name" value="ANTSNTHASEII"/>
</dbReference>
<proteinExistence type="inferred from homology"/>
<dbReference type="PROSITE" id="PS51273">
    <property type="entry name" value="GATASE_TYPE_1"/>
    <property type="match status" value="1"/>
</dbReference>
<dbReference type="SUPFAM" id="SSF52317">
    <property type="entry name" value="Class I glutamine amidotransferase-like"/>
    <property type="match status" value="1"/>
</dbReference>
<dbReference type="PANTHER" id="PTHR11922">
    <property type="entry name" value="GMP SYNTHASE-RELATED"/>
    <property type="match status" value="1"/>
</dbReference>
<gene>
    <name evidence="9" type="primary">guaA</name>
    <name evidence="12" type="ORF">X929_08650</name>
</gene>
<dbReference type="FunFam" id="3.30.300.10:FF:000002">
    <property type="entry name" value="GMP synthase [glutamine-hydrolyzing]"/>
    <property type="match status" value="1"/>
</dbReference>
<comment type="subunit">
    <text evidence="9">Homodimer.</text>
</comment>
<dbReference type="OrthoDB" id="9802219at2"/>
<evidence type="ECO:0000256" key="9">
    <source>
        <dbReference type="HAMAP-Rule" id="MF_00344"/>
    </source>
</evidence>
<dbReference type="SUPFAM" id="SSF54810">
    <property type="entry name" value="GMP synthetase C-terminal dimerisation domain"/>
    <property type="match status" value="1"/>
</dbReference>
<keyword evidence="6 9" id="KW-0658">Purine biosynthesis</keyword>
<dbReference type="InterPro" id="IPR022955">
    <property type="entry name" value="GMP_synthase"/>
</dbReference>
<dbReference type="Proteomes" id="UP000236434">
    <property type="component" value="Unassembled WGS sequence"/>
</dbReference>
<dbReference type="PANTHER" id="PTHR11922:SF2">
    <property type="entry name" value="GMP SYNTHASE [GLUTAMINE-HYDROLYZING]"/>
    <property type="match status" value="1"/>
</dbReference>
<evidence type="ECO:0000256" key="3">
    <source>
        <dbReference type="ARBA" id="ARBA00022598"/>
    </source>
</evidence>
<protein>
    <recommendedName>
        <fullName evidence="9">GMP synthase [glutamine-hydrolyzing]</fullName>
        <ecNumber evidence="9">6.3.5.2</ecNumber>
    </recommendedName>
    <alternativeName>
        <fullName evidence="9">GMP synthetase</fullName>
    </alternativeName>
    <alternativeName>
        <fullName evidence="9">Glutamine amidotransferase</fullName>
    </alternativeName>
</protein>
<dbReference type="Pfam" id="PF00958">
    <property type="entry name" value="GMP_synt_C"/>
    <property type="match status" value="1"/>
</dbReference>
<dbReference type="InterPro" id="IPR004739">
    <property type="entry name" value="GMP_synth_GATase"/>
</dbReference>
<dbReference type="NCBIfam" id="NF000848">
    <property type="entry name" value="PRK00074.1"/>
    <property type="match status" value="1"/>
</dbReference>
<dbReference type="CDD" id="cd01742">
    <property type="entry name" value="GATase1_GMP_Synthase"/>
    <property type="match status" value="1"/>
</dbReference>
<dbReference type="Gene3D" id="3.30.300.10">
    <property type="match status" value="1"/>
</dbReference>
<dbReference type="InterPro" id="IPR017926">
    <property type="entry name" value="GATASE"/>
</dbReference>
<dbReference type="FunFam" id="3.40.50.880:FF:000001">
    <property type="entry name" value="GMP synthase [glutamine-hydrolyzing]"/>
    <property type="match status" value="1"/>
</dbReference>
<dbReference type="EMBL" id="AZRL01000022">
    <property type="protein sequence ID" value="PNR94943.1"/>
    <property type="molecule type" value="Genomic_DNA"/>
</dbReference>
<evidence type="ECO:0000256" key="6">
    <source>
        <dbReference type="ARBA" id="ARBA00022755"/>
    </source>
</evidence>
<dbReference type="GO" id="GO:0003921">
    <property type="term" value="F:GMP synthase activity"/>
    <property type="evidence" value="ECO:0007669"/>
    <property type="project" value="InterPro"/>
</dbReference>
<dbReference type="GO" id="GO:0005524">
    <property type="term" value="F:ATP binding"/>
    <property type="evidence" value="ECO:0007669"/>
    <property type="project" value="UniProtKB-UniRule"/>
</dbReference>
<feature type="active site" evidence="9">
    <location>
        <position position="166"/>
    </location>
</feature>
<dbReference type="HAMAP" id="MF_00344">
    <property type="entry name" value="GMP_synthase"/>
    <property type="match status" value="1"/>
</dbReference>
<keyword evidence="4 9" id="KW-0547">Nucleotide-binding</keyword>
<dbReference type="UniPathway" id="UPA00189">
    <property type="reaction ID" value="UER00296"/>
</dbReference>
<feature type="active site" evidence="9">
    <location>
        <position position="164"/>
    </location>
</feature>
<sequence length="507" mass="57024">MEKILVIDYGSQYTQLLAKRIRDLGVFSEVAQYDDTISLNDVKGIVLSGGPDSVYDVDAPHVSDEIFHAKLPILGICYGMQLLAKKLGGKVEQRGIAEYGKTKINITNQSPLFKKLPSVFNVWMSHKDMVTKVPEKFKITSLTSNNIISSFENESENIYCIQFHPEVRHTEFGIDILKNFVHGICGLKGSWTLMDFVEDKINEIKDTIGDKKAIIALSGGVDSSVAAVLTHRAIGNNLKAIFVNHGLLRMNEVEEVESTFRDYMGLNLTTVDAQERFLSKLKGIKDPEQKRKIIGEEFIRVFEEEAKKESDCEYLIQGTIYSDVIESAKSGKKTFKIKSHHNVGGLPENIDLKIVEPLRELFKDEVRSVGEILGLPREILYRHPFPGPGLAIRIIGEISEEKLTILKKVDNIFIKTLKETGWYDKVWQAFAVLMPVKTVGITGDKRSYGYVASLRAVDSVEGMTADWCKIPFEILDAVSSRITNEVEEITRVVYDISSKPPATIEWE</sequence>
<feature type="binding site" evidence="10">
    <location>
        <begin position="218"/>
        <end position="224"/>
    </location>
    <ligand>
        <name>ATP</name>
        <dbReference type="ChEBI" id="CHEBI:30616"/>
    </ligand>
</feature>
<evidence type="ECO:0000256" key="5">
    <source>
        <dbReference type="ARBA" id="ARBA00022749"/>
    </source>
</evidence>
<dbReference type="InterPro" id="IPR001674">
    <property type="entry name" value="GMP_synth_C"/>
</dbReference>
<keyword evidence="8 9" id="KW-0315">Glutamine amidotransferase</keyword>
<evidence type="ECO:0000256" key="2">
    <source>
        <dbReference type="ARBA" id="ARBA00005153"/>
    </source>
</evidence>
<dbReference type="FunFam" id="3.40.50.620:FF:000001">
    <property type="entry name" value="GMP synthase [glutamine-hydrolyzing]"/>
    <property type="match status" value="1"/>
</dbReference>
<dbReference type="Pfam" id="PF00117">
    <property type="entry name" value="GATase"/>
    <property type="match status" value="1"/>
</dbReference>
<evidence type="ECO:0000259" key="11">
    <source>
        <dbReference type="PROSITE" id="PS51553"/>
    </source>
</evidence>
<reference evidence="12 13" key="1">
    <citation type="submission" date="2013-12" db="EMBL/GenBank/DDBJ databases">
        <title>Comparative genomics of Petrotoga isolates.</title>
        <authorList>
            <person name="Nesbo C.L."/>
            <person name="Charchuk R."/>
            <person name="Chow K."/>
        </authorList>
    </citation>
    <scope>NUCLEOTIDE SEQUENCE [LARGE SCALE GENOMIC DNA]</scope>
    <source>
        <strain evidence="12 13">DSM 13574</strain>
    </source>
</reference>
<dbReference type="InterPro" id="IPR022310">
    <property type="entry name" value="NAD/GMP_synthase"/>
</dbReference>
<dbReference type="AlphaFoldDB" id="A0A2K1NWM7"/>
<dbReference type="Gene3D" id="3.40.50.880">
    <property type="match status" value="1"/>
</dbReference>
<dbReference type="PROSITE" id="PS51553">
    <property type="entry name" value="GMPS_ATP_PPASE"/>
    <property type="match status" value="1"/>
</dbReference>
<dbReference type="GO" id="GO:0005829">
    <property type="term" value="C:cytosol"/>
    <property type="evidence" value="ECO:0007669"/>
    <property type="project" value="TreeGrafter"/>
</dbReference>
<keyword evidence="3 9" id="KW-0436">Ligase</keyword>
<dbReference type="RefSeq" id="WP_103067579.1">
    <property type="nucleotide sequence ID" value="NZ_AZRL01000022.1"/>
</dbReference>
<dbReference type="InterPro" id="IPR029062">
    <property type="entry name" value="Class_I_gatase-like"/>
</dbReference>
<evidence type="ECO:0000256" key="7">
    <source>
        <dbReference type="ARBA" id="ARBA00022840"/>
    </source>
</evidence>
<feature type="domain" description="GMPS ATP-PPase" evidence="11">
    <location>
        <begin position="191"/>
        <end position="382"/>
    </location>
</feature>
<dbReference type="EC" id="6.3.5.2" evidence="9"/>
<name>A0A2K1NWM7_9BACT</name>
<comment type="function">
    <text evidence="1 9">Catalyzes the synthesis of GMP from XMP.</text>
</comment>
<dbReference type="InterPro" id="IPR014729">
    <property type="entry name" value="Rossmann-like_a/b/a_fold"/>
</dbReference>
<dbReference type="NCBIfam" id="TIGR00888">
    <property type="entry name" value="guaA_Nterm"/>
    <property type="match status" value="1"/>
</dbReference>
<comment type="pathway">
    <text evidence="2 9">Purine metabolism; GMP biosynthesis; GMP from XMP (L-Gln route): step 1/1.</text>
</comment>
<keyword evidence="7 9" id="KW-0067">ATP-binding</keyword>
<evidence type="ECO:0000256" key="4">
    <source>
        <dbReference type="ARBA" id="ARBA00022741"/>
    </source>
</evidence>
<dbReference type="PRINTS" id="PR00096">
    <property type="entry name" value="GATASE"/>
</dbReference>
<comment type="caution">
    <text evidence="12">The sequence shown here is derived from an EMBL/GenBank/DDBJ whole genome shotgun (WGS) entry which is preliminary data.</text>
</comment>
<keyword evidence="5 9" id="KW-0332">GMP biosynthesis</keyword>